<evidence type="ECO:0000256" key="3">
    <source>
        <dbReference type="ARBA" id="ARBA00023163"/>
    </source>
</evidence>
<evidence type="ECO:0000256" key="4">
    <source>
        <dbReference type="PROSITE-ProRule" id="PRU00169"/>
    </source>
</evidence>
<feature type="domain" description="Response regulatory" evidence="5">
    <location>
        <begin position="13"/>
        <end position="131"/>
    </location>
</feature>
<dbReference type="InterPro" id="IPR011006">
    <property type="entry name" value="CheY-like_superfamily"/>
</dbReference>
<dbReference type="CDD" id="cd17551">
    <property type="entry name" value="REC_RpfG-like"/>
    <property type="match status" value="1"/>
</dbReference>
<accession>A0ABY8DJ60</accession>
<evidence type="ECO:0000256" key="2">
    <source>
        <dbReference type="ARBA" id="ARBA00023015"/>
    </source>
</evidence>
<proteinExistence type="predicted"/>
<evidence type="ECO:0000313" key="7">
    <source>
        <dbReference type="Proteomes" id="UP001229355"/>
    </source>
</evidence>
<gene>
    <name evidence="6" type="ORF">PZN02_004533</name>
</gene>
<evidence type="ECO:0000259" key="5">
    <source>
        <dbReference type="PROSITE" id="PS50110"/>
    </source>
</evidence>
<dbReference type="PANTHER" id="PTHR44591:SF3">
    <property type="entry name" value="RESPONSE REGULATORY DOMAIN-CONTAINING PROTEIN"/>
    <property type="match status" value="1"/>
</dbReference>
<dbReference type="Gene3D" id="3.40.50.2300">
    <property type="match status" value="1"/>
</dbReference>
<name>A0ABY8DJ60_9HYPH</name>
<organism evidence="6 7">
    <name type="scientific">Sinorhizobium garamanticum</name>
    <dbReference type="NCBI Taxonomy" id="680247"/>
    <lineage>
        <taxon>Bacteria</taxon>
        <taxon>Pseudomonadati</taxon>
        <taxon>Pseudomonadota</taxon>
        <taxon>Alphaproteobacteria</taxon>
        <taxon>Hyphomicrobiales</taxon>
        <taxon>Rhizobiaceae</taxon>
        <taxon>Sinorhizobium/Ensifer group</taxon>
        <taxon>Sinorhizobium</taxon>
    </lineage>
</organism>
<reference evidence="6 7" key="1">
    <citation type="submission" date="2023-03" db="EMBL/GenBank/DDBJ databases">
        <authorList>
            <person name="Kaur S."/>
            <person name="Espinosa-Saiz D."/>
            <person name="Velazquez E."/>
            <person name="Menendez E."/>
            <person name="diCenzo G.C."/>
        </authorList>
    </citation>
    <scope>NUCLEOTIDE SEQUENCE [LARGE SCALE GENOMIC DNA]</scope>
    <source>
        <strain evidence="6 7">LMG 24692</strain>
    </source>
</reference>
<dbReference type="InterPro" id="IPR050595">
    <property type="entry name" value="Bact_response_regulator"/>
</dbReference>
<feature type="modified residue" description="4-aspartylphosphate" evidence="4">
    <location>
        <position position="63"/>
    </location>
</feature>
<keyword evidence="1 4" id="KW-0597">Phosphoprotein</keyword>
<protein>
    <submittedName>
        <fullName evidence="6">Response regulator</fullName>
    </submittedName>
</protein>
<dbReference type="Pfam" id="PF00072">
    <property type="entry name" value="Response_reg"/>
    <property type="match status" value="1"/>
</dbReference>
<keyword evidence="2" id="KW-0805">Transcription regulation</keyword>
<keyword evidence="3" id="KW-0804">Transcription</keyword>
<dbReference type="SUPFAM" id="SSF52172">
    <property type="entry name" value="CheY-like"/>
    <property type="match status" value="1"/>
</dbReference>
<dbReference type="PANTHER" id="PTHR44591">
    <property type="entry name" value="STRESS RESPONSE REGULATOR PROTEIN 1"/>
    <property type="match status" value="1"/>
</dbReference>
<dbReference type="SMART" id="SM00448">
    <property type="entry name" value="REC"/>
    <property type="match status" value="1"/>
</dbReference>
<evidence type="ECO:0000313" key="6">
    <source>
        <dbReference type="EMBL" id="WEX90948.1"/>
    </source>
</evidence>
<evidence type="ECO:0000256" key="1">
    <source>
        <dbReference type="ARBA" id="ARBA00022553"/>
    </source>
</evidence>
<keyword evidence="7" id="KW-1185">Reference proteome</keyword>
<dbReference type="PROSITE" id="PS50110">
    <property type="entry name" value="RESPONSE_REGULATORY"/>
    <property type="match status" value="1"/>
</dbReference>
<dbReference type="Proteomes" id="UP001229355">
    <property type="component" value="Chromosome 2"/>
</dbReference>
<dbReference type="EMBL" id="CP120374">
    <property type="protein sequence ID" value="WEX90948.1"/>
    <property type="molecule type" value="Genomic_DNA"/>
</dbReference>
<sequence>MMSETSDLMRRSVILIVDDEPANVTLLERLLKREGFTDLLMATDPREGLRLFQEHPVDLVLLDLMMPDLDGYALLESFSRLVPAQAYLPILVLTADVTLPARRRALSLGAKDFLTKPFDAIEVVLRIFNLLETRILTLELAKHGLPRPNSPRPMFG</sequence>
<dbReference type="InterPro" id="IPR001789">
    <property type="entry name" value="Sig_transdc_resp-reg_receiver"/>
</dbReference>